<dbReference type="AlphaFoldDB" id="A0A1G5RJV9"/>
<evidence type="ECO:0000313" key="4">
    <source>
        <dbReference type="Proteomes" id="UP000198767"/>
    </source>
</evidence>
<accession>A0A1G5RJV9</accession>
<feature type="compositionally biased region" description="Basic and acidic residues" evidence="1">
    <location>
        <begin position="392"/>
        <end position="408"/>
    </location>
</feature>
<proteinExistence type="predicted"/>
<dbReference type="Pfam" id="PF03432">
    <property type="entry name" value="Relaxase"/>
    <property type="match status" value="1"/>
</dbReference>
<reference evidence="3 4" key="1">
    <citation type="submission" date="2016-10" db="EMBL/GenBank/DDBJ databases">
        <authorList>
            <person name="de Groot N.N."/>
        </authorList>
    </citation>
    <scope>NUCLEOTIDE SEQUENCE [LARGE SCALE GENOMIC DNA]</scope>
    <source>
        <strain evidence="3 4">U95</strain>
    </source>
</reference>
<protein>
    <submittedName>
        <fullName evidence="3">Relaxase/Mobilisation nuclease domain-containing protein</fullName>
    </submittedName>
</protein>
<name>A0A1G5RJV9_9RHOB</name>
<evidence type="ECO:0000259" key="2">
    <source>
        <dbReference type="Pfam" id="PF03432"/>
    </source>
</evidence>
<feature type="region of interest" description="Disordered" evidence="1">
    <location>
        <begin position="159"/>
        <end position="179"/>
    </location>
</feature>
<evidence type="ECO:0000256" key="1">
    <source>
        <dbReference type="SAM" id="MobiDB-lite"/>
    </source>
</evidence>
<feature type="compositionally biased region" description="Basic and acidic residues" evidence="1">
    <location>
        <begin position="170"/>
        <end position="179"/>
    </location>
</feature>
<feature type="domain" description="MobA/VirD2-like nuclease" evidence="2">
    <location>
        <begin position="27"/>
        <end position="160"/>
    </location>
</feature>
<dbReference type="RefSeq" id="WP_157844026.1">
    <property type="nucleotide sequence ID" value="NZ_FMWG01000028.1"/>
</dbReference>
<feature type="compositionally biased region" description="Basic and acidic residues" evidence="1">
    <location>
        <begin position="340"/>
        <end position="355"/>
    </location>
</feature>
<feature type="compositionally biased region" description="Basic residues" evidence="1">
    <location>
        <begin position="409"/>
        <end position="428"/>
    </location>
</feature>
<organism evidence="3 4">
    <name type="scientific">Epibacterium ulvae</name>
    <dbReference type="NCBI Taxonomy" id="1156985"/>
    <lineage>
        <taxon>Bacteria</taxon>
        <taxon>Pseudomonadati</taxon>
        <taxon>Pseudomonadota</taxon>
        <taxon>Alphaproteobacteria</taxon>
        <taxon>Rhodobacterales</taxon>
        <taxon>Roseobacteraceae</taxon>
        <taxon>Epibacterium</taxon>
    </lineage>
</organism>
<feature type="compositionally biased region" description="Basic and acidic residues" evidence="1">
    <location>
        <begin position="369"/>
        <end position="385"/>
    </location>
</feature>
<dbReference type="Proteomes" id="UP000198767">
    <property type="component" value="Unassembled WGS sequence"/>
</dbReference>
<sequence length="428" mass="49302">MILRTTTGRSFKGVGAYVLHDKGAQSADRVAFVETVNLASTRAKVALAEMVHTATHQKELKRRAGLRATATSKPVYHYSLSWEVNEKPTHAEQMEAVQESIKALGLDDRQALIVGHTDTKNPHVHVVVNLVCPETGQTAKMGNDRLKLSNWAEDYRRKRGQEHLCPQRKQNNDRRKQGEFVKSDNMSRAEYNAWKKAEGAKIWDEYRADRDSAFASRKGQYDALWQQKTERLSVRKAEVKQLYKPIWRDVFKRQRHELKDFDAGLHKRIKFALSQPKKKVVGLLQAVIAKGDLRRDYVRSQEAERAKIAHEQKARIADASREVTKAWKYDRDQLKAMHKAEDTERLTATREKTEALKQSGANEVQSDFECNKDRRKTDNKAKRGTLDSFFGDNKEAIDKAREGQSERKQRNRTRKRNRPRGGGRKMGR</sequence>
<keyword evidence="4" id="KW-1185">Reference proteome</keyword>
<dbReference type="InterPro" id="IPR005094">
    <property type="entry name" value="Endonuclease_MobA/VirD2"/>
</dbReference>
<dbReference type="OrthoDB" id="279005at2"/>
<dbReference type="EMBL" id="FMWG01000028">
    <property type="protein sequence ID" value="SCZ74327.1"/>
    <property type="molecule type" value="Genomic_DNA"/>
</dbReference>
<gene>
    <name evidence="3" type="ORF">SAMN04488118_1281</name>
</gene>
<dbReference type="STRING" id="1156985.SAMN04488118_1281"/>
<feature type="region of interest" description="Disordered" evidence="1">
    <location>
        <begin position="340"/>
        <end position="428"/>
    </location>
</feature>
<evidence type="ECO:0000313" key="3">
    <source>
        <dbReference type="EMBL" id="SCZ74327.1"/>
    </source>
</evidence>